<keyword evidence="8" id="KW-0963">Cytoplasm</keyword>
<keyword evidence="5 8" id="KW-0460">Magnesium</keyword>
<evidence type="ECO:0000256" key="3">
    <source>
        <dbReference type="ARBA" id="ARBA00022723"/>
    </source>
</evidence>
<feature type="binding site" evidence="8">
    <location>
        <position position="8"/>
    </location>
    <ligand>
        <name>Mg(2+)</name>
        <dbReference type="ChEBI" id="CHEBI:18420"/>
    </ligand>
</feature>
<dbReference type="Pfam" id="PF01648">
    <property type="entry name" value="ACPS"/>
    <property type="match status" value="1"/>
</dbReference>
<dbReference type="GeneID" id="64195850"/>
<feature type="binding site" evidence="8">
    <location>
        <position position="56"/>
    </location>
    <ligand>
        <name>Mg(2+)</name>
        <dbReference type="ChEBI" id="CHEBI:18420"/>
    </ligand>
</feature>
<comment type="similarity">
    <text evidence="8">Belongs to the P-Pant transferase superfamily. AcpS family.</text>
</comment>
<dbReference type="GO" id="GO:0005737">
    <property type="term" value="C:cytoplasm"/>
    <property type="evidence" value="ECO:0007669"/>
    <property type="project" value="UniProtKB-SubCell"/>
</dbReference>
<keyword evidence="1 8" id="KW-0444">Lipid biosynthesis</keyword>
<comment type="function">
    <text evidence="8">Transfers the 4'-phosphopantetheine moiety from coenzyme A to a Ser of acyl-carrier-protein.</text>
</comment>
<keyword evidence="6 8" id="KW-0443">Lipid metabolism</keyword>
<comment type="caution">
    <text evidence="11">The sequence shown here is derived from an EMBL/GenBank/DDBJ whole genome shotgun (WGS) entry which is preliminary data.</text>
</comment>
<dbReference type="InterPro" id="IPR037143">
    <property type="entry name" value="4-PPantetheinyl_Trfase_dom_sf"/>
</dbReference>
<proteinExistence type="inferred from homology"/>
<protein>
    <recommendedName>
        <fullName evidence="8">Holo-[acyl-carrier-protein] synthase</fullName>
        <shortName evidence="8">Holo-ACP synthase</shortName>
        <ecNumber evidence="8">2.7.8.7</ecNumber>
    </recommendedName>
    <alternativeName>
        <fullName evidence="8">4'-phosphopantetheinyl transferase AcpS</fullName>
    </alternativeName>
</protein>
<dbReference type="EMBL" id="QUSL01000009">
    <property type="protein sequence ID" value="RGD85958.1"/>
    <property type="molecule type" value="Genomic_DNA"/>
</dbReference>
<accession>A0A3E3AGA7</accession>
<evidence type="ECO:0000256" key="8">
    <source>
        <dbReference type="HAMAP-Rule" id="MF_00101"/>
    </source>
</evidence>
<reference evidence="11 12" key="1">
    <citation type="submission" date="2018-08" db="EMBL/GenBank/DDBJ databases">
        <title>A genome reference for cultivated species of the human gut microbiota.</title>
        <authorList>
            <person name="Zou Y."/>
            <person name="Xue W."/>
            <person name="Luo G."/>
        </authorList>
    </citation>
    <scope>NUCLEOTIDE SEQUENCE [LARGE SCALE GENOMIC DNA]</scope>
    <source>
        <strain evidence="11 12">OM06-4</strain>
    </source>
</reference>
<dbReference type="SUPFAM" id="SSF56214">
    <property type="entry name" value="4'-phosphopantetheinyl transferase"/>
    <property type="match status" value="1"/>
</dbReference>
<comment type="catalytic activity">
    <reaction evidence="8">
        <text>apo-[ACP] + CoA = holo-[ACP] + adenosine 3',5'-bisphosphate + H(+)</text>
        <dbReference type="Rhea" id="RHEA:12068"/>
        <dbReference type="Rhea" id="RHEA-COMP:9685"/>
        <dbReference type="Rhea" id="RHEA-COMP:9690"/>
        <dbReference type="ChEBI" id="CHEBI:15378"/>
        <dbReference type="ChEBI" id="CHEBI:29999"/>
        <dbReference type="ChEBI" id="CHEBI:57287"/>
        <dbReference type="ChEBI" id="CHEBI:58343"/>
        <dbReference type="ChEBI" id="CHEBI:64479"/>
        <dbReference type="EC" id="2.7.8.7"/>
    </reaction>
</comment>
<evidence type="ECO:0000313" key="10">
    <source>
        <dbReference type="EMBL" id="MDB7083869.1"/>
    </source>
</evidence>
<evidence type="ECO:0000256" key="7">
    <source>
        <dbReference type="ARBA" id="ARBA00023160"/>
    </source>
</evidence>
<keyword evidence="7 8" id="KW-0275">Fatty acid biosynthesis</keyword>
<evidence type="ECO:0000256" key="5">
    <source>
        <dbReference type="ARBA" id="ARBA00022842"/>
    </source>
</evidence>
<evidence type="ECO:0000256" key="6">
    <source>
        <dbReference type="ARBA" id="ARBA00023098"/>
    </source>
</evidence>
<dbReference type="NCBIfam" id="TIGR00556">
    <property type="entry name" value="pantethn_trn"/>
    <property type="match status" value="1"/>
</dbReference>
<dbReference type="GO" id="GO:0000287">
    <property type="term" value="F:magnesium ion binding"/>
    <property type="evidence" value="ECO:0007669"/>
    <property type="project" value="UniProtKB-UniRule"/>
</dbReference>
<dbReference type="AlphaFoldDB" id="A0A3E3AGA7"/>
<organism evidence="11 12">
    <name type="scientific">Thomasclavelia ramosa</name>
    <dbReference type="NCBI Taxonomy" id="1547"/>
    <lineage>
        <taxon>Bacteria</taxon>
        <taxon>Bacillati</taxon>
        <taxon>Bacillota</taxon>
        <taxon>Erysipelotrichia</taxon>
        <taxon>Erysipelotrichales</taxon>
        <taxon>Coprobacillaceae</taxon>
        <taxon>Thomasclavelia</taxon>
    </lineage>
</organism>
<dbReference type="RefSeq" id="WP_003538269.1">
    <property type="nucleotide sequence ID" value="NZ_AP031443.1"/>
</dbReference>
<dbReference type="EC" id="2.7.8.7" evidence="8"/>
<dbReference type="InterPro" id="IPR002582">
    <property type="entry name" value="ACPS"/>
</dbReference>
<dbReference type="HAMAP" id="MF_00101">
    <property type="entry name" value="AcpS"/>
    <property type="match status" value="1"/>
</dbReference>
<dbReference type="EMBL" id="JAQLKE010000011">
    <property type="protein sequence ID" value="MDB7083869.1"/>
    <property type="molecule type" value="Genomic_DNA"/>
</dbReference>
<dbReference type="InterPro" id="IPR008278">
    <property type="entry name" value="4-PPantetheinyl_Trfase_dom"/>
</dbReference>
<evidence type="ECO:0000256" key="2">
    <source>
        <dbReference type="ARBA" id="ARBA00022679"/>
    </source>
</evidence>
<comment type="cofactor">
    <cofactor evidence="8">
        <name>Mg(2+)</name>
        <dbReference type="ChEBI" id="CHEBI:18420"/>
    </cofactor>
</comment>
<dbReference type="Proteomes" id="UP001211987">
    <property type="component" value="Unassembled WGS sequence"/>
</dbReference>
<evidence type="ECO:0000256" key="4">
    <source>
        <dbReference type="ARBA" id="ARBA00022832"/>
    </source>
</evidence>
<name>A0A3E3AGA7_9FIRM</name>
<comment type="subcellular location">
    <subcellularLocation>
        <location evidence="8">Cytoplasm</location>
    </subcellularLocation>
</comment>
<evidence type="ECO:0000313" key="12">
    <source>
        <dbReference type="Proteomes" id="UP000261032"/>
    </source>
</evidence>
<evidence type="ECO:0000256" key="1">
    <source>
        <dbReference type="ARBA" id="ARBA00022516"/>
    </source>
</evidence>
<keyword evidence="4 8" id="KW-0276">Fatty acid metabolism</keyword>
<dbReference type="GO" id="GO:0006633">
    <property type="term" value="P:fatty acid biosynthetic process"/>
    <property type="evidence" value="ECO:0007669"/>
    <property type="project" value="UniProtKB-UniRule"/>
</dbReference>
<dbReference type="NCBIfam" id="TIGR00516">
    <property type="entry name" value="acpS"/>
    <property type="match status" value="1"/>
</dbReference>
<dbReference type="Proteomes" id="UP000261032">
    <property type="component" value="Unassembled WGS sequence"/>
</dbReference>
<keyword evidence="3 8" id="KW-0479">Metal-binding</keyword>
<dbReference type="InterPro" id="IPR004568">
    <property type="entry name" value="Ppantetheine-prot_Trfase_dom"/>
</dbReference>
<sequence>MISGIGCDIVDLNRLNLDNECFVLKLLTKNEFLIFKNKNSLKQKKEFLGGRFAAKEAFFKAHGIEHGMLSFHDIEILNDKNGKPKINYPNTFISIAHENDYAIAYVVVEEG</sequence>
<feature type="domain" description="4'-phosphopantetheinyl transferase" evidence="9">
    <location>
        <begin position="4"/>
        <end position="106"/>
    </location>
</feature>
<evidence type="ECO:0000313" key="11">
    <source>
        <dbReference type="EMBL" id="RGD85958.1"/>
    </source>
</evidence>
<dbReference type="Gene3D" id="3.90.470.20">
    <property type="entry name" value="4'-phosphopantetheinyl transferase domain"/>
    <property type="match status" value="1"/>
</dbReference>
<gene>
    <name evidence="8 11" type="primary">acpS</name>
    <name evidence="11" type="ORF">DXB93_07275</name>
    <name evidence="10" type="ORF">PM738_08650</name>
</gene>
<keyword evidence="2 8" id="KW-0808">Transferase</keyword>
<reference evidence="10" key="2">
    <citation type="submission" date="2023-01" db="EMBL/GenBank/DDBJ databases">
        <title>Human gut microbiome strain richness.</title>
        <authorList>
            <person name="Chen-Liaw A."/>
        </authorList>
    </citation>
    <scope>NUCLEOTIDE SEQUENCE</scope>
    <source>
        <strain evidence="10">1001217st2_G6_1001217B_191108</strain>
    </source>
</reference>
<evidence type="ECO:0000259" key="9">
    <source>
        <dbReference type="Pfam" id="PF01648"/>
    </source>
</evidence>
<dbReference type="GO" id="GO:0008897">
    <property type="term" value="F:holo-[acyl-carrier-protein] synthase activity"/>
    <property type="evidence" value="ECO:0007669"/>
    <property type="project" value="UniProtKB-UniRule"/>
</dbReference>